<feature type="disulfide bond" evidence="2">
    <location>
        <begin position="11"/>
        <end position="21"/>
    </location>
</feature>
<evidence type="ECO:0000256" key="2">
    <source>
        <dbReference type="PROSITE-ProRule" id="PRU00196"/>
    </source>
</evidence>
<protein>
    <recommendedName>
        <fullName evidence="3">SRCR domain-containing protein</fullName>
    </recommendedName>
</protein>
<dbReference type="Pfam" id="PF00530">
    <property type="entry name" value="SRCR"/>
    <property type="match status" value="1"/>
</dbReference>
<proteinExistence type="predicted"/>
<feature type="non-terminal residue" evidence="4">
    <location>
        <position position="108"/>
    </location>
</feature>
<dbReference type="InterPro" id="IPR036772">
    <property type="entry name" value="SRCR-like_dom_sf"/>
</dbReference>
<feature type="domain" description="SRCR" evidence="3">
    <location>
        <begin position="1"/>
        <end position="42"/>
    </location>
</feature>
<dbReference type="PRINTS" id="PR00258">
    <property type="entry name" value="SPERACTRCPTR"/>
</dbReference>
<feature type="non-terminal residue" evidence="4">
    <location>
        <position position="1"/>
    </location>
</feature>
<dbReference type="SUPFAM" id="SSF56487">
    <property type="entry name" value="SRCR-like"/>
    <property type="match status" value="1"/>
</dbReference>
<keyword evidence="1 2" id="KW-1015">Disulfide bond</keyword>
<dbReference type="EMBL" id="JAHRIN010013004">
    <property type="protein sequence ID" value="MEQ2195961.1"/>
    <property type="molecule type" value="Genomic_DNA"/>
</dbReference>
<evidence type="ECO:0000313" key="4">
    <source>
        <dbReference type="EMBL" id="MEQ2195961.1"/>
    </source>
</evidence>
<dbReference type="Proteomes" id="UP001434883">
    <property type="component" value="Unassembled WGS sequence"/>
</dbReference>
<name>A0ABV0QJE6_9TELE</name>
<gene>
    <name evidence="4" type="ORF">XENOCAPTIV_021137</name>
</gene>
<organism evidence="4 5">
    <name type="scientific">Xenoophorus captivus</name>
    <dbReference type="NCBI Taxonomy" id="1517983"/>
    <lineage>
        <taxon>Eukaryota</taxon>
        <taxon>Metazoa</taxon>
        <taxon>Chordata</taxon>
        <taxon>Craniata</taxon>
        <taxon>Vertebrata</taxon>
        <taxon>Euteleostomi</taxon>
        <taxon>Actinopterygii</taxon>
        <taxon>Neopterygii</taxon>
        <taxon>Teleostei</taxon>
        <taxon>Neoteleostei</taxon>
        <taxon>Acanthomorphata</taxon>
        <taxon>Ovalentaria</taxon>
        <taxon>Atherinomorphae</taxon>
        <taxon>Cyprinodontiformes</taxon>
        <taxon>Goodeidae</taxon>
        <taxon>Xenoophorus</taxon>
    </lineage>
</organism>
<dbReference type="Gene3D" id="3.10.250.10">
    <property type="entry name" value="SRCR-like domain"/>
    <property type="match status" value="1"/>
</dbReference>
<dbReference type="PROSITE" id="PS50287">
    <property type="entry name" value="SRCR_2"/>
    <property type="match status" value="1"/>
</dbReference>
<dbReference type="PANTHER" id="PTHR48071">
    <property type="entry name" value="SRCR DOMAIN-CONTAINING PROTEIN"/>
    <property type="match status" value="1"/>
</dbReference>
<evidence type="ECO:0000259" key="3">
    <source>
        <dbReference type="PROSITE" id="PS50287"/>
    </source>
</evidence>
<reference evidence="4 5" key="1">
    <citation type="submission" date="2021-06" db="EMBL/GenBank/DDBJ databases">
        <authorList>
            <person name="Palmer J.M."/>
        </authorList>
    </citation>
    <scope>NUCLEOTIDE SEQUENCE [LARGE SCALE GENOMIC DNA]</scope>
    <source>
        <strain evidence="4 5">XC_2019</strain>
        <tissue evidence="4">Muscle</tissue>
    </source>
</reference>
<accession>A0ABV0QJE6</accession>
<evidence type="ECO:0000313" key="5">
    <source>
        <dbReference type="Proteomes" id="UP001434883"/>
    </source>
</evidence>
<comment type="caution">
    <text evidence="4">The sequence shown here is derived from an EMBL/GenBank/DDBJ whole genome shotgun (WGS) entry which is preliminary data.</text>
</comment>
<dbReference type="PANTHER" id="PTHR48071:SF24">
    <property type="entry name" value="DELETED IN MALIGNANT BRAIN TUMORS 1 PROTEIN-LIKE"/>
    <property type="match status" value="1"/>
</dbReference>
<keyword evidence="5" id="KW-1185">Reference proteome</keyword>
<dbReference type="InterPro" id="IPR001190">
    <property type="entry name" value="SRCR"/>
</dbReference>
<evidence type="ECO:0000256" key="1">
    <source>
        <dbReference type="ARBA" id="ARBA00023157"/>
    </source>
</evidence>
<sequence>SGNIWMDDIACTGNEISLFHCTFAGWGVHNCGHSEDAGVRCEIGAEPNKRDLTPGYSLDHSATLPEQLGELFDSGHDCDLNLPVMVDNNTVETVCSHKVILSLNPNLK</sequence>
<comment type="caution">
    <text evidence="2">Lacks conserved residue(s) required for the propagation of feature annotation.</text>
</comment>